<evidence type="ECO:0000256" key="6">
    <source>
        <dbReference type="PIRSR" id="PIRSR000097-3"/>
    </source>
</evidence>
<dbReference type="Gene3D" id="3.20.20.100">
    <property type="entry name" value="NADP-dependent oxidoreductase domain"/>
    <property type="match status" value="1"/>
</dbReference>
<dbReference type="STRING" id="1108044.GOOTI_241_00390"/>
<evidence type="ECO:0000313" key="8">
    <source>
        <dbReference type="EMBL" id="GAB36883.1"/>
    </source>
</evidence>
<dbReference type="PANTHER" id="PTHR43827">
    <property type="entry name" value="2,5-DIKETO-D-GLUCONIC ACID REDUCTASE"/>
    <property type="match status" value="1"/>
</dbReference>
<evidence type="ECO:0000256" key="4">
    <source>
        <dbReference type="PIRSR" id="PIRSR000097-1"/>
    </source>
</evidence>
<comment type="similarity">
    <text evidence="1">Belongs to the aldo/keto reductase family.</text>
</comment>
<dbReference type="InterPro" id="IPR018170">
    <property type="entry name" value="Aldo/ket_reductase_CS"/>
</dbReference>
<dbReference type="PRINTS" id="PR00069">
    <property type="entry name" value="ALDKETRDTASE"/>
</dbReference>
<keyword evidence="9" id="KW-1185">Reference proteome</keyword>
<sequence length="305" mass="33523">MPGAPWSRCVIDAGCSPGTIVRRKHILEYVDIPSVELSSGYRLPLVGLGTYDMLGMPCVEAVSSALRSGYRLLDTASRYSNELSVGMGLRESGIDRDEVAIQTKLGGGDQGFDEAINAAKESARRLGIAHIDVYLIHWPCPSLGRTVDSWRALLTLAEEGFITVPGVSNFKAHQLQMLYDETGVWPQVNQIQCSPALARDELREFMSERGIAAQAWHPTGRKEGMLGDAVIIRLARKYGKSPTQIALRWSVQQGISVVPKSSHRGRQLENADLFDFSFDAADLAELSTLDRGEKAARDSDVEEEF</sequence>
<dbReference type="Pfam" id="PF00248">
    <property type="entry name" value="Aldo_ket_red"/>
    <property type="match status" value="1"/>
</dbReference>
<dbReference type="EMBL" id="BAFB01000241">
    <property type="protein sequence ID" value="GAB36883.1"/>
    <property type="molecule type" value="Genomic_DNA"/>
</dbReference>
<dbReference type="PANTHER" id="PTHR43827:SF3">
    <property type="entry name" value="NADP-DEPENDENT OXIDOREDUCTASE DOMAIN-CONTAINING PROTEIN"/>
    <property type="match status" value="1"/>
</dbReference>
<name>H5TTS5_GORO1</name>
<protein>
    <submittedName>
        <fullName evidence="8">Aldo-keto reductase</fullName>
    </submittedName>
</protein>
<keyword evidence="3" id="KW-0560">Oxidoreductase</keyword>
<evidence type="ECO:0000259" key="7">
    <source>
        <dbReference type="Pfam" id="PF00248"/>
    </source>
</evidence>
<dbReference type="SUPFAM" id="SSF51430">
    <property type="entry name" value="NAD(P)-linked oxidoreductase"/>
    <property type="match status" value="1"/>
</dbReference>
<organism evidence="8 9">
    <name type="scientific">Gordonia otitidis (strain DSM 44809 / CCUG 52243 / JCM 12355 / NBRC 100426 / IFM 10032)</name>
    <dbReference type="NCBI Taxonomy" id="1108044"/>
    <lineage>
        <taxon>Bacteria</taxon>
        <taxon>Bacillati</taxon>
        <taxon>Actinomycetota</taxon>
        <taxon>Actinomycetes</taxon>
        <taxon>Mycobacteriales</taxon>
        <taxon>Gordoniaceae</taxon>
        <taxon>Gordonia</taxon>
    </lineage>
</organism>
<keyword evidence="2" id="KW-0521">NADP</keyword>
<feature type="domain" description="NADP-dependent oxidoreductase" evidence="7">
    <location>
        <begin position="60"/>
        <end position="289"/>
    </location>
</feature>
<dbReference type="FunFam" id="3.20.20.100:FF:000002">
    <property type="entry name" value="2,5-diketo-D-gluconic acid reductase A"/>
    <property type="match status" value="1"/>
</dbReference>
<gene>
    <name evidence="8" type="ORF">GOOTI_241_00390</name>
</gene>
<accession>H5TTS5</accession>
<proteinExistence type="inferred from homology"/>
<evidence type="ECO:0000256" key="1">
    <source>
        <dbReference type="ARBA" id="ARBA00007905"/>
    </source>
</evidence>
<feature type="active site" description="Proton donor" evidence="4">
    <location>
        <position position="79"/>
    </location>
</feature>
<dbReference type="GO" id="GO:0016616">
    <property type="term" value="F:oxidoreductase activity, acting on the CH-OH group of donors, NAD or NADP as acceptor"/>
    <property type="evidence" value="ECO:0007669"/>
    <property type="project" value="UniProtKB-ARBA"/>
</dbReference>
<evidence type="ECO:0000256" key="5">
    <source>
        <dbReference type="PIRSR" id="PIRSR000097-2"/>
    </source>
</evidence>
<dbReference type="PROSITE" id="PS00063">
    <property type="entry name" value="ALDOKETO_REDUCTASE_3"/>
    <property type="match status" value="1"/>
</dbReference>
<dbReference type="AlphaFoldDB" id="H5TTS5"/>
<comment type="caution">
    <text evidence="8">The sequence shown here is derived from an EMBL/GenBank/DDBJ whole genome shotgun (WGS) entry which is preliminary data.</text>
</comment>
<evidence type="ECO:0000313" key="9">
    <source>
        <dbReference type="Proteomes" id="UP000005038"/>
    </source>
</evidence>
<reference evidence="8" key="1">
    <citation type="submission" date="2012-02" db="EMBL/GenBank/DDBJ databases">
        <title>Whole genome shotgun sequence of Gordonia otitidis NBRC 100426.</title>
        <authorList>
            <person name="Yoshida I."/>
            <person name="Hosoyama A."/>
            <person name="Tsuchikane K."/>
            <person name="Katsumata H."/>
            <person name="Yamazaki S."/>
            <person name="Fujita N."/>
        </authorList>
    </citation>
    <scope>NUCLEOTIDE SEQUENCE [LARGE SCALE GENOMIC DNA]</scope>
    <source>
        <strain evidence="8">NBRC 100426</strain>
    </source>
</reference>
<evidence type="ECO:0000256" key="2">
    <source>
        <dbReference type="ARBA" id="ARBA00022857"/>
    </source>
</evidence>
<dbReference type="InterPro" id="IPR036812">
    <property type="entry name" value="NAD(P)_OxRdtase_dom_sf"/>
</dbReference>
<dbReference type="InterPro" id="IPR023210">
    <property type="entry name" value="NADP_OxRdtase_dom"/>
</dbReference>
<evidence type="ECO:0000256" key="3">
    <source>
        <dbReference type="ARBA" id="ARBA00023002"/>
    </source>
</evidence>
<feature type="binding site" evidence="5">
    <location>
        <position position="137"/>
    </location>
    <ligand>
        <name>substrate</name>
    </ligand>
</feature>
<dbReference type="InterPro" id="IPR020471">
    <property type="entry name" value="AKR"/>
</dbReference>
<dbReference type="PIRSF" id="PIRSF000097">
    <property type="entry name" value="AKR"/>
    <property type="match status" value="1"/>
</dbReference>
<dbReference type="PROSITE" id="PS00798">
    <property type="entry name" value="ALDOKETO_REDUCTASE_1"/>
    <property type="match status" value="1"/>
</dbReference>
<dbReference type="Proteomes" id="UP000005038">
    <property type="component" value="Unassembled WGS sequence"/>
</dbReference>
<feature type="site" description="Lowers pKa of active site Tyr" evidence="6">
    <location>
        <position position="104"/>
    </location>
</feature>